<protein>
    <submittedName>
        <fullName evidence="1">Uncharacterized protein</fullName>
    </submittedName>
</protein>
<evidence type="ECO:0000313" key="1">
    <source>
        <dbReference type="EMBL" id="CAI9160296.1"/>
    </source>
</evidence>
<name>A0ABN8YI64_RANTA</name>
<reference evidence="1" key="1">
    <citation type="submission" date="2023-04" db="EMBL/GenBank/DDBJ databases">
        <authorList>
            <consortium name="ELIXIR-Norway"/>
        </authorList>
    </citation>
    <scope>NUCLEOTIDE SEQUENCE [LARGE SCALE GENOMIC DNA]</scope>
</reference>
<sequence length="108" mass="12024">MYFSQLQVKIKVQEWLSSGKGGLLPACPRRYDAAPMCSQALSTTNDHISSRALTKTQGEKTGLQHQLGGNCPDFEQNTTWVQIPALPLNSYVNLDKILHFPVPRSCHL</sequence>
<gene>
    <name evidence="1" type="ORF">MRATA1EN1_LOCUS9258</name>
</gene>
<dbReference type="EMBL" id="OX459938">
    <property type="protein sequence ID" value="CAI9160296.1"/>
    <property type="molecule type" value="Genomic_DNA"/>
</dbReference>
<evidence type="ECO:0000313" key="2">
    <source>
        <dbReference type="Proteomes" id="UP001176941"/>
    </source>
</evidence>
<accession>A0ABN8YI64</accession>
<proteinExistence type="predicted"/>
<dbReference type="Proteomes" id="UP001176941">
    <property type="component" value="Chromosome 2"/>
</dbReference>
<keyword evidence="2" id="KW-1185">Reference proteome</keyword>
<organism evidence="1 2">
    <name type="scientific">Rangifer tarandus platyrhynchus</name>
    <name type="common">Svalbard reindeer</name>
    <dbReference type="NCBI Taxonomy" id="3082113"/>
    <lineage>
        <taxon>Eukaryota</taxon>
        <taxon>Metazoa</taxon>
        <taxon>Chordata</taxon>
        <taxon>Craniata</taxon>
        <taxon>Vertebrata</taxon>
        <taxon>Euteleostomi</taxon>
        <taxon>Mammalia</taxon>
        <taxon>Eutheria</taxon>
        <taxon>Laurasiatheria</taxon>
        <taxon>Artiodactyla</taxon>
        <taxon>Ruminantia</taxon>
        <taxon>Pecora</taxon>
        <taxon>Cervidae</taxon>
        <taxon>Odocoileinae</taxon>
        <taxon>Rangifer</taxon>
    </lineage>
</organism>